<evidence type="ECO:0000256" key="10">
    <source>
        <dbReference type="ARBA" id="ARBA00022723"/>
    </source>
</evidence>
<dbReference type="Gene3D" id="3.20.20.70">
    <property type="entry name" value="Aldolase class I"/>
    <property type="match status" value="1"/>
</dbReference>
<keyword evidence="8" id="KW-0288">FMN</keyword>
<dbReference type="PROSITE" id="PS00191">
    <property type="entry name" value="CYTOCHROME_B5_1"/>
    <property type="match status" value="1"/>
</dbReference>
<comment type="catalytic activity">
    <reaction evidence="16">
        <text>(S)-lactate + 2 Fe(III)-[cytochrome c] = 2 Fe(II)-[cytochrome c] + pyruvate + 2 H(+)</text>
        <dbReference type="Rhea" id="RHEA:19909"/>
        <dbReference type="Rhea" id="RHEA-COMP:10350"/>
        <dbReference type="Rhea" id="RHEA-COMP:14399"/>
        <dbReference type="ChEBI" id="CHEBI:15361"/>
        <dbReference type="ChEBI" id="CHEBI:15378"/>
        <dbReference type="ChEBI" id="CHEBI:16651"/>
        <dbReference type="ChEBI" id="CHEBI:29033"/>
        <dbReference type="ChEBI" id="CHEBI:29034"/>
        <dbReference type="EC" id="1.1.2.3"/>
    </reaction>
    <physiologicalReaction direction="left-to-right" evidence="16">
        <dbReference type="Rhea" id="RHEA:19910"/>
    </physiologicalReaction>
</comment>
<organism evidence="27 28">
    <name type="scientific">Candida glabrata (strain ATCC 2001 / BCRC 20586 / JCM 3761 / NBRC 0622 / NRRL Y-65 / CBS 138)</name>
    <name type="common">Yeast</name>
    <name type="synonym">Nakaseomyces glabratus</name>
    <dbReference type="NCBI Taxonomy" id="284593"/>
    <lineage>
        <taxon>Eukaryota</taxon>
        <taxon>Fungi</taxon>
        <taxon>Dikarya</taxon>
        <taxon>Ascomycota</taxon>
        <taxon>Saccharomycotina</taxon>
        <taxon>Saccharomycetes</taxon>
        <taxon>Saccharomycetales</taxon>
        <taxon>Saccharomycetaceae</taxon>
        <taxon>Nakaseomyces</taxon>
    </lineage>
</organism>
<keyword evidence="11" id="KW-0809">Transit peptide</keyword>
<dbReference type="RefSeq" id="XP_448683.1">
    <property type="nucleotide sequence ID" value="XM_448683.1"/>
</dbReference>
<evidence type="ECO:0000256" key="8">
    <source>
        <dbReference type="ARBA" id="ARBA00022643"/>
    </source>
</evidence>
<dbReference type="InterPro" id="IPR037396">
    <property type="entry name" value="FMN_HAD"/>
</dbReference>
<dbReference type="GO" id="GO:0004460">
    <property type="term" value="F:L-lactate dehydrogenase (cytochrome) activity"/>
    <property type="evidence" value="ECO:0007669"/>
    <property type="project" value="UniProtKB-EC"/>
</dbReference>
<evidence type="ECO:0000313" key="27">
    <source>
        <dbReference type="EMBL" id="CAG61646.1"/>
    </source>
</evidence>
<feature type="domain" description="Cytochrome b5 heme-binding" evidence="24">
    <location>
        <begin position="87"/>
        <end position="164"/>
    </location>
</feature>
<evidence type="ECO:0000256" key="15">
    <source>
        <dbReference type="ARBA" id="ARBA00023128"/>
    </source>
</evidence>
<evidence type="ECO:0000256" key="4">
    <source>
        <dbReference type="ARBA" id="ARBA00011881"/>
    </source>
</evidence>
<dbReference type="PHI-base" id="PHI:2570"/>
<evidence type="ECO:0000256" key="11">
    <source>
        <dbReference type="ARBA" id="ARBA00022946"/>
    </source>
</evidence>
<dbReference type="HOGENOM" id="CLU_020639_1_1_1"/>
<sequence length="593" mass="65864">MQRYIFKTPHSRVLRSLPRHAINSTTKRGIVSTRSSLNNQFFNSERQRKSYKWFWSIGLTVGLTAAIADNLHNKKDIYNDAKFDSSKPKISPSEVIKHNTPEDCWVVIDGYVYDLTNFIALHPGGPDIIKTNAGKDVTAIFDPIHPPDAIEKYIKPEQHIGPLDGKLDAEYICPPYAPGETPDDIARKAALRARLPPLSSIMNLYDFEYLASQILSKQAWAYYSSASDDEVSYRENHNAYHRIFFNPKVLVDVSKVDTSTEMLGHKVDVPFYVTATALCKLGNPKEGEKDIARGCGQGPNKTPQMISTLASCSVDEIVNAAPSKDQVIWYQLYVNSDRKITENLIKHVEDLGVKAIFVTVDAPSLGSREKDKKVKFNNTMSGPKSMKKSDVGESEGAAQTLSKFIDPSLSWQDIKILRKKTKLPIVIKGVQRVQDVVKAAEIGCNGVVLSNHGGRQLDFARAPIEVLAETMPVLKEKKLDKNFEVFVDGGVRRGTDVIKALCLGASGVGLGRPFLYANSCYGKDGVQKAIDLLKTEIEMNMRLLGVTSIKDMNPELLDLSSLHGRTVNVPKDSLYVNVYNKPELAEFLDDASD</sequence>
<dbReference type="GO" id="GO:0044002">
    <property type="term" value="P:acquisition of nutrients from host"/>
    <property type="evidence" value="ECO:0000315"/>
    <property type="project" value="CGD"/>
</dbReference>
<dbReference type="PANTHER" id="PTHR10578">
    <property type="entry name" value="S -2-HYDROXY-ACID OXIDASE-RELATED"/>
    <property type="match status" value="1"/>
</dbReference>
<evidence type="ECO:0000256" key="9">
    <source>
        <dbReference type="ARBA" id="ARBA00022660"/>
    </source>
</evidence>
<evidence type="ECO:0000256" key="1">
    <source>
        <dbReference type="ARBA" id="ARBA00001917"/>
    </source>
</evidence>
<evidence type="ECO:0000259" key="25">
    <source>
        <dbReference type="PROSITE" id="PS51349"/>
    </source>
</evidence>
<dbReference type="CDD" id="cd02922">
    <property type="entry name" value="FCB2_FMN"/>
    <property type="match status" value="1"/>
</dbReference>
<name>Q6FM61_CANGA</name>
<dbReference type="InterPro" id="IPR036400">
    <property type="entry name" value="Cyt_B5-like_heme/steroid_sf"/>
</dbReference>
<evidence type="ECO:0000256" key="23">
    <source>
        <dbReference type="ARBA" id="ARBA00078938"/>
    </source>
</evidence>
<dbReference type="FunCoup" id="Q6FM61">
    <property type="interactions" value="369"/>
</dbReference>
<evidence type="ECO:0000256" key="16">
    <source>
        <dbReference type="ARBA" id="ARBA00052399"/>
    </source>
</evidence>
<protein>
    <recommendedName>
        <fullName evidence="20">L-lactate dehydrogenase (cytochrome)</fullName>
        <ecNumber evidence="19">1.1.2.3</ecNumber>
    </recommendedName>
    <alternativeName>
        <fullName evidence="22">Cytochrome b2</fullName>
    </alternativeName>
    <alternativeName>
        <fullName evidence="21">Flavocytochrome b2</fullName>
    </alternativeName>
    <alternativeName>
        <fullName evidence="23">L-lactate ferricytochrome c oxidoreductase</fullName>
    </alternativeName>
</protein>
<evidence type="ECO:0000256" key="6">
    <source>
        <dbReference type="ARBA" id="ARBA00022617"/>
    </source>
</evidence>
<comment type="similarity">
    <text evidence="18">In the N-terminal section; belongs to the cytochrome b5 family.</text>
</comment>
<dbReference type="PROSITE" id="PS50255">
    <property type="entry name" value="CYTOCHROME_B5_2"/>
    <property type="match status" value="1"/>
</dbReference>
<evidence type="ECO:0000256" key="7">
    <source>
        <dbReference type="ARBA" id="ARBA00022630"/>
    </source>
</evidence>
<dbReference type="PROSITE" id="PS51349">
    <property type="entry name" value="FMN_HYDROXY_ACID_DH_2"/>
    <property type="match status" value="1"/>
</dbReference>
<keyword evidence="6" id="KW-0349">Heme</keyword>
<dbReference type="EC" id="1.1.2.3" evidence="19"/>
<evidence type="ECO:0000256" key="5">
    <source>
        <dbReference type="ARBA" id="ARBA00022448"/>
    </source>
</evidence>
<gene>
    <name evidence="26" type="primary">CYB2</name>
    <name evidence="26 27" type="ordered locus">CAGL0K10736g</name>
</gene>
<dbReference type="GeneID" id="2890106"/>
<proteinExistence type="inferred from homology"/>
<comment type="cofactor">
    <cofactor evidence="1">
        <name>FMN</name>
        <dbReference type="ChEBI" id="CHEBI:58210"/>
    </cofactor>
</comment>
<dbReference type="Gene3D" id="3.10.120.10">
    <property type="entry name" value="Cytochrome b5-like heme/steroid binding domain"/>
    <property type="match status" value="1"/>
</dbReference>
<evidence type="ECO:0000256" key="19">
    <source>
        <dbReference type="ARBA" id="ARBA00066458"/>
    </source>
</evidence>
<dbReference type="FunFam" id="3.10.120.10:FF:000009">
    <property type="entry name" value="Cytochrome b2, mitochondrial, putative"/>
    <property type="match status" value="1"/>
</dbReference>
<comment type="similarity">
    <text evidence="17">In the C-terminal section; belongs to the FMN-dependent alpha-hydroxy acid dehydrogenase family.</text>
</comment>
<keyword evidence="7" id="KW-0285">Flavoprotein</keyword>
<dbReference type="VEuPathDB" id="FungiDB:CAGL0K10736g"/>
<evidence type="ECO:0000256" key="17">
    <source>
        <dbReference type="ARBA" id="ARBA00061137"/>
    </source>
</evidence>
<evidence type="ECO:0000256" key="18">
    <source>
        <dbReference type="ARBA" id="ARBA00061589"/>
    </source>
</evidence>
<dbReference type="InterPro" id="IPR018506">
    <property type="entry name" value="Cyt_B5_heme-BS"/>
</dbReference>
<evidence type="ECO:0000313" key="28">
    <source>
        <dbReference type="Proteomes" id="UP000002428"/>
    </source>
</evidence>
<dbReference type="InterPro" id="IPR000262">
    <property type="entry name" value="FMN-dep_DH"/>
</dbReference>
<dbReference type="GO" id="GO:0046872">
    <property type="term" value="F:metal ion binding"/>
    <property type="evidence" value="ECO:0007669"/>
    <property type="project" value="UniProtKB-KW"/>
</dbReference>
<keyword evidence="12" id="KW-0249">Electron transport</keyword>
<dbReference type="KEGG" id="cgr:2890106"/>
<dbReference type="SUPFAM" id="SSF55856">
    <property type="entry name" value="Cytochrome b5-like heme/steroid binding domain"/>
    <property type="match status" value="1"/>
</dbReference>
<comment type="cofactor">
    <cofactor evidence="2">
        <name>heme b</name>
        <dbReference type="ChEBI" id="CHEBI:60344"/>
    </cofactor>
</comment>
<dbReference type="OMA" id="FHAKDVF"/>
<feature type="domain" description="FMN hydroxy acid dehydrogenase" evidence="25">
    <location>
        <begin position="196"/>
        <end position="562"/>
    </location>
</feature>
<dbReference type="GO" id="GO:0006089">
    <property type="term" value="P:lactate metabolic process"/>
    <property type="evidence" value="ECO:0000315"/>
    <property type="project" value="CGD"/>
</dbReference>
<keyword evidence="28" id="KW-1185">Reference proteome</keyword>
<dbReference type="PRINTS" id="PR00363">
    <property type="entry name" value="CYTOCHROMEB5"/>
</dbReference>
<dbReference type="InterPro" id="IPR008259">
    <property type="entry name" value="FMN_hydac_DH_AS"/>
</dbReference>
<dbReference type="InterPro" id="IPR013785">
    <property type="entry name" value="Aldolase_TIM"/>
</dbReference>
<evidence type="ECO:0000313" key="26">
    <source>
        <dbReference type="CGD" id="CAL0134171"/>
    </source>
</evidence>
<evidence type="ECO:0000256" key="12">
    <source>
        <dbReference type="ARBA" id="ARBA00022982"/>
    </source>
</evidence>
<evidence type="ECO:0000256" key="2">
    <source>
        <dbReference type="ARBA" id="ARBA00001970"/>
    </source>
</evidence>
<dbReference type="PANTHER" id="PTHR10578:SF148">
    <property type="entry name" value="L-LACTATE DEHYDROGENASE (CYTOCHROME)"/>
    <property type="match status" value="1"/>
</dbReference>
<dbReference type="Pfam" id="PF00173">
    <property type="entry name" value="Cyt-b5"/>
    <property type="match status" value="1"/>
</dbReference>
<evidence type="ECO:0000259" key="24">
    <source>
        <dbReference type="PROSITE" id="PS50255"/>
    </source>
</evidence>
<evidence type="ECO:0000256" key="3">
    <source>
        <dbReference type="ARBA" id="ARBA00004569"/>
    </source>
</evidence>
<dbReference type="eggNOG" id="KOG0538">
    <property type="taxonomic scope" value="Eukaryota"/>
</dbReference>
<dbReference type="eggNOG" id="KOG0537">
    <property type="taxonomic scope" value="Eukaryota"/>
</dbReference>
<evidence type="ECO:0000256" key="21">
    <source>
        <dbReference type="ARBA" id="ARBA00075949"/>
    </source>
</evidence>
<comment type="subunit">
    <text evidence="4">Homotetramer.</text>
</comment>
<keyword evidence="13" id="KW-0560">Oxidoreductase</keyword>
<reference evidence="27 28" key="1">
    <citation type="journal article" date="2004" name="Nature">
        <title>Genome evolution in yeasts.</title>
        <authorList>
            <consortium name="Genolevures"/>
            <person name="Dujon B."/>
            <person name="Sherman D."/>
            <person name="Fischer G."/>
            <person name="Durrens P."/>
            <person name="Casaregola S."/>
            <person name="Lafontaine I."/>
            <person name="de Montigny J."/>
            <person name="Marck C."/>
            <person name="Neuveglise C."/>
            <person name="Talla E."/>
            <person name="Goffard N."/>
            <person name="Frangeul L."/>
            <person name="Aigle M."/>
            <person name="Anthouard V."/>
            <person name="Babour A."/>
            <person name="Barbe V."/>
            <person name="Barnay S."/>
            <person name="Blanchin S."/>
            <person name="Beckerich J.M."/>
            <person name="Beyne E."/>
            <person name="Bleykasten C."/>
            <person name="Boisrame A."/>
            <person name="Boyer J."/>
            <person name="Cattolico L."/>
            <person name="Confanioleri F."/>
            <person name="de Daruvar A."/>
            <person name="Despons L."/>
            <person name="Fabre E."/>
            <person name="Fairhead C."/>
            <person name="Ferry-Dumazet H."/>
            <person name="Groppi A."/>
            <person name="Hantraye F."/>
            <person name="Hennequin C."/>
            <person name="Jauniaux N."/>
            <person name="Joyet P."/>
            <person name="Kachouri R."/>
            <person name="Kerrest A."/>
            <person name="Koszul R."/>
            <person name="Lemaire M."/>
            <person name="Lesur I."/>
            <person name="Ma L."/>
            <person name="Muller H."/>
            <person name="Nicaud J.M."/>
            <person name="Nikolski M."/>
            <person name="Oztas S."/>
            <person name="Ozier-Kalogeropoulos O."/>
            <person name="Pellenz S."/>
            <person name="Potier S."/>
            <person name="Richard G.F."/>
            <person name="Straub M.L."/>
            <person name="Suleau A."/>
            <person name="Swennene D."/>
            <person name="Tekaia F."/>
            <person name="Wesolowski-Louvel M."/>
            <person name="Westhof E."/>
            <person name="Wirth B."/>
            <person name="Zeniou-Meyer M."/>
            <person name="Zivanovic I."/>
            <person name="Bolotin-Fukuhara M."/>
            <person name="Thierry A."/>
            <person name="Bouchier C."/>
            <person name="Caudron B."/>
            <person name="Scarpelli C."/>
            <person name="Gaillardin C."/>
            <person name="Weissenbach J."/>
            <person name="Wincker P."/>
            <person name="Souciet J.L."/>
        </authorList>
    </citation>
    <scope>NUCLEOTIDE SEQUENCE [LARGE SCALE GENOMIC DNA]</scope>
    <source>
        <strain evidence="28">ATCC 2001 / BCRC 20586 / JCM 3761 / NBRC 0622 / NRRL Y-65 / CBS 138</strain>
    </source>
</reference>
<evidence type="ECO:0000256" key="13">
    <source>
        <dbReference type="ARBA" id="ARBA00023002"/>
    </source>
</evidence>
<keyword evidence="14" id="KW-0408">Iron</keyword>
<comment type="subcellular location">
    <subcellularLocation>
        <location evidence="3">Mitochondrion intermembrane space</location>
    </subcellularLocation>
</comment>
<dbReference type="InterPro" id="IPR001199">
    <property type="entry name" value="Cyt_B5-like_heme/steroid-bd"/>
</dbReference>
<dbReference type="Proteomes" id="UP000002428">
    <property type="component" value="Chromosome K"/>
</dbReference>
<dbReference type="GO" id="GO:0020037">
    <property type="term" value="F:heme binding"/>
    <property type="evidence" value="ECO:0007669"/>
    <property type="project" value="InterPro"/>
</dbReference>
<evidence type="ECO:0000256" key="14">
    <source>
        <dbReference type="ARBA" id="ARBA00023004"/>
    </source>
</evidence>
<evidence type="ECO:0000256" key="20">
    <source>
        <dbReference type="ARBA" id="ARBA00068515"/>
    </source>
</evidence>
<dbReference type="AlphaFoldDB" id="Q6FM61"/>
<keyword evidence="10" id="KW-0479">Metal-binding</keyword>
<dbReference type="STRING" id="284593.Q6FM61"/>
<dbReference type="InParanoid" id="Q6FM61"/>
<dbReference type="Pfam" id="PF01070">
    <property type="entry name" value="FMN_dh"/>
    <property type="match status" value="1"/>
</dbReference>
<dbReference type="GO" id="GO:0005758">
    <property type="term" value="C:mitochondrial intermembrane space"/>
    <property type="evidence" value="ECO:0007669"/>
    <property type="project" value="UniProtKB-SubCell"/>
</dbReference>
<dbReference type="SMART" id="SM01117">
    <property type="entry name" value="Cyt-b5"/>
    <property type="match status" value="1"/>
</dbReference>
<dbReference type="EMBL" id="CR380957">
    <property type="protein sequence ID" value="CAG61646.1"/>
    <property type="molecule type" value="Genomic_DNA"/>
</dbReference>
<keyword evidence="15" id="KW-0496">Mitochondrion</keyword>
<dbReference type="CGD" id="CAL0134171">
    <property type="gene designation" value="CYB2"/>
</dbReference>
<dbReference type="InterPro" id="IPR037458">
    <property type="entry name" value="L-MDH/L-LDH_FMN-bd"/>
</dbReference>
<keyword evidence="9" id="KW-0679">Respiratory chain</keyword>
<dbReference type="PROSITE" id="PS00557">
    <property type="entry name" value="FMN_HYDROXY_ACID_DH_1"/>
    <property type="match status" value="1"/>
</dbReference>
<evidence type="ECO:0000256" key="22">
    <source>
        <dbReference type="ARBA" id="ARBA00078774"/>
    </source>
</evidence>
<keyword evidence="5" id="KW-0813">Transport</keyword>
<dbReference type="FunFam" id="3.20.20.70:FF:000062">
    <property type="entry name" value="Cytochrome b2, mitochondrial, putative"/>
    <property type="match status" value="1"/>
</dbReference>
<accession>Q6FM61</accession>
<dbReference type="SUPFAM" id="SSF51395">
    <property type="entry name" value="FMN-linked oxidoreductases"/>
    <property type="match status" value="1"/>
</dbReference>